<keyword evidence="1" id="KW-0812">Transmembrane</keyword>
<reference evidence="3 4" key="1">
    <citation type="submission" date="2017-09" db="EMBL/GenBank/DDBJ databases">
        <title>Bacterial strain isolated from the female urinary microbiota.</title>
        <authorList>
            <person name="Thomas-White K."/>
            <person name="Kumar N."/>
            <person name="Forster S."/>
            <person name="Putonti C."/>
            <person name="Lawley T."/>
            <person name="Wolfe A.J."/>
        </authorList>
    </citation>
    <scope>NUCLEOTIDE SEQUENCE [LARGE SCALE GENOMIC DNA]</scope>
    <source>
        <strain evidence="3 4">UMB0792</strain>
    </source>
</reference>
<dbReference type="RefSeq" id="WP_102723373.1">
    <property type="nucleotide sequence ID" value="NZ_PNHG01000002.1"/>
</dbReference>
<feature type="transmembrane region" description="Helical" evidence="1">
    <location>
        <begin position="88"/>
        <end position="109"/>
    </location>
</feature>
<evidence type="ECO:0000313" key="3">
    <source>
        <dbReference type="EMBL" id="PMC65249.1"/>
    </source>
</evidence>
<name>A0A2N6T7H3_9CORY</name>
<feature type="chain" id="PRO_5014814798" description="Secreted protein" evidence="2">
    <location>
        <begin position="25"/>
        <end position="114"/>
    </location>
</feature>
<dbReference type="AlphaFoldDB" id="A0A2N6T7H3"/>
<keyword evidence="4" id="KW-1185">Reference proteome</keyword>
<keyword evidence="1" id="KW-0472">Membrane</keyword>
<feature type="signal peptide" evidence="2">
    <location>
        <begin position="1"/>
        <end position="24"/>
    </location>
</feature>
<evidence type="ECO:0000256" key="2">
    <source>
        <dbReference type="SAM" id="SignalP"/>
    </source>
</evidence>
<proteinExistence type="predicted"/>
<dbReference type="Proteomes" id="UP000235836">
    <property type="component" value="Unassembled WGS sequence"/>
</dbReference>
<keyword evidence="2" id="KW-0732">Signal</keyword>
<organism evidence="3 4">
    <name type="scientific">Corynebacterium tuscaniense</name>
    <dbReference type="NCBI Taxonomy" id="302449"/>
    <lineage>
        <taxon>Bacteria</taxon>
        <taxon>Bacillati</taxon>
        <taxon>Actinomycetota</taxon>
        <taxon>Actinomycetes</taxon>
        <taxon>Mycobacteriales</taxon>
        <taxon>Corynebacteriaceae</taxon>
        <taxon>Corynebacterium</taxon>
    </lineage>
</organism>
<gene>
    <name evidence="3" type="ORF">CJ203_02235</name>
</gene>
<evidence type="ECO:0000256" key="1">
    <source>
        <dbReference type="SAM" id="Phobius"/>
    </source>
</evidence>
<keyword evidence="1" id="KW-1133">Transmembrane helix</keyword>
<sequence>MRKKMIAVATAAALTLSAAPAVHAETATNSKGADTAIGRGIENAFDPDKASSMKEKSVKGFFDMAVNPYRLMSSDNKELSSQGVTQAIINYVIIAAAVTVIGQIIQLIMSNLSR</sequence>
<dbReference type="EMBL" id="PNHG01000002">
    <property type="protein sequence ID" value="PMC65249.1"/>
    <property type="molecule type" value="Genomic_DNA"/>
</dbReference>
<evidence type="ECO:0000313" key="4">
    <source>
        <dbReference type="Proteomes" id="UP000235836"/>
    </source>
</evidence>
<comment type="caution">
    <text evidence="3">The sequence shown here is derived from an EMBL/GenBank/DDBJ whole genome shotgun (WGS) entry which is preliminary data.</text>
</comment>
<accession>A0A2N6T7H3</accession>
<evidence type="ECO:0008006" key="5">
    <source>
        <dbReference type="Google" id="ProtNLM"/>
    </source>
</evidence>
<protein>
    <recommendedName>
        <fullName evidence="5">Secreted protein</fullName>
    </recommendedName>
</protein>